<evidence type="ECO:0000259" key="7">
    <source>
        <dbReference type="Pfam" id="PF05681"/>
    </source>
</evidence>
<dbReference type="EMBL" id="QUSM01000002">
    <property type="protein sequence ID" value="RGD75244.1"/>
    <property type="molecule type" value="Genomic_DNA"/>
</dbReference>
<dbReference type="PANTHER" id="PTHR30389">
    <property type="entry name" value="FUMARATE HYDRATASE-RELATED"/>
    <property type="match status" value="1"/>
</dbReference>
<dbReference type="GO" id="GO:0016829">
    <property type="term" value="F:lyase activity"/>
    <property type="evidence" value="ECO:0007669"/>
    <property type="project" value="UniProtKB-KW"/>
</dbReference>
<dbReference type="RefSeq" id="WP_117531416.1">
    <property type="nucleotide sequence ID" value="NZ_QUSM01000002.1"/>
</dbReference>
<keyword evidence="4" id="KW-0408">Iron</keyword>
<keyword evidence="3" id="KW-0479">Metal-binding</keyword>
<organism evidence="8 9">
    <name type="scientific">Anaerofustis stercorihominis</name>
    <dbReference type="NCBI Taxonomy" id="214853"/>
    <lineage>
        <taxon>Bacteria</taxon>
        <taxon>Bacillati</taxon>
        <taxon>Bacillota</taxon>
        <taxon>Clostridia</taxon>
        <taxon>Eubacteriales</taxon>
        <taxon>Eubacteriaceae</taxon>
        <taxon>Anaerofustis</taxon>
    </lineage>
</organism>
<dbReference type="Pfam" id="PF05681">
    <property type="entry name" value="Fumerase"/>
    <property type="match status" value="1"/>
</dbReference>
<dbReference type="NCBIfam" id="TIGR00722">
    <property type="entry name" value="ttdA_fumA_fumB"/>
    <property type="match status" value="1"/>
</dbReference>
<evidence type="ECO:0000256" key="1">
    <source>
        <dbReference type="ARBA" id="ARBA00008876"/>
    </source>
</evidence>
<evidence type="ECO:0000256" key="3">
    <source>
        <dbReference type="ARBA" id="ARBA00022723"/>
    </source>
</evidence>
<evidence type="ECO:0000256" key="6">
    <source>
        <dbReference type="ARBA" id="ARBA00023239"/>
    </source>
</evidence>
<dbReference type="InterPro" id="IPR004646">
    <property type="entry name" value="Fe-S_hydro-lyase_TtdA-typ_cat"/>
</dbReference>
<dbReference type="AlphaFoldDB" id="A0A3E3E117"/>
<comment type="similarity">
    <text evidence="1">Belongs to the class-I fumarase family.</text>
</comment>
<accession>A0A3E3E117</accession>
<keyword evidence="5" id="KW-0411">Iron-sulfur</keyword>
<keyword evidence="6" id="KW-0456">Lyase</keyword>
<name>A0A3E3E117_9FIRM</name>
<gene>
    <name evidence="8" type="ORF">DW687_02660</name>
</gene>
<reference evidence="8 9" key="1">
    <citation type="submission" date="2018-08" db="EMBL/GenBank/DDBJ databases">
        <title>A genome reference for cultivated species of the human gut microbiota.</title>
        <authorList>
            <person name="Zou Y."/>
            <person name="Xue W."/>
            <person name="Luo G."/>
        </authorList>
    </citation>
    <scope>NUCLEOTIDE SEQUENCE [LARGE SCALE GENOMIC DNA]</scope>
    <source>
        <strain evidence="8 9">AM25-6</strain>
    </source>
</reference>
<feature type="domain" description="Fe-S hydro-lyase tartrate dehydratase alpha-type catalytic" evidence="7">
    <location>
        <begin position="11"/>
        <end position="278"/>
    </location>
</feature>
<evidence type="ECO:0000256" key="5">
    <source>
        <dbReference type="ARBA" id="ARBA00023014"/>
    </source>
</evidence>
<keyword evidence="2" id="KW-0004">4Fe-4S</keyword>
<dbReference type="Proteomes" id="UP000261212">
    <property type="component" value="Unassembled WGS sequence"/>
</dbReference>
<dbReference type="GO" id="GO:0051539">
    <property type="term" value="F:4 iron, 4 sulfur cluster binding"/>
    <property type="evidence" value="ECO:0007669"/>
    <property type="project" value="UniProtKB-KW"/>
</dbReference>
<comment type="caution">
    <text evidence="8">The sequence shown here is derived from an EMBL/GenBank/DDBJ whole genome shotgun (WGS) entry which is preliminary data.</text>
</comment>
<dbReference type="InterPro" id="IPR051208">
    <property type="entry name" value="Class-I_Fumarase/Tartrate_DH"/>
</dbReference>
<evidence type="ECO:0000313" key="8">
    <source>
        <dbReference type="EMBL" id="RGD75244.1"/>
    </source>
</evidence>
<sequence>MREIDTGLVRKAVKDLILKANVFLSPDIKNELIKKEKEEKSEIGKGLLNVINENIEVAASENCPICQDTGMCIVFLEVGQKVVFKGNYIYDEINEAIREAYEEGYFRKSVVGCPLRRENTKDNTPGIIYYNIVKGDKVNIKVMPKGFGSENCGATKMLKPADGYEGVVNFILDTVKNAGSKPCPPMIIGVGIGGTMEKSALMAKEALLLDINHKNEDPFYAEMEEELYTKINNLGIGPGGLGGTTTALGVNILAYPTHIAGLPISVNIGCHVSRHTQTEI</sequence>
<evidence type="ECO:0000313" key="9">
    <source>
        <dbReference type="Proteomes" id="UP000261212"/>
    </source>
</evidence>
<evidence type="ECO:0000256" key="2">
    <source>
        <dbReference type="ARBA" id="ARBA00022485"/>
    </source>
</evidence>
<dbReference type="NCBIfam" id="NF004885">
    <property type="entry name" value="PRK06246.1"/>
    <property type="match status" value="1"/>
</dbReference>
<protein>
    <submittedName>
        <fullName evidence="8">Fumarate hydratase</fullName>
    </submittedName>
</protein>
<dbReference type="PANTHER" id="PTHR30389:SF17">
    <property type="entry name" value="L(+)-TARTRATE DEHYDRATASE SUBUNIT ALPHA-RELATED"/>
    <property type="match status" value="1"/>
</dbReference>
<dbReference type="GO" id="GO:0046872">
    <property type="term" value="F:metal ion binding"/>
    <property type="evidence" value="ECO:0007669"/>
    <property type="project" value="UniProtKB-KW"/>
</dbReference>
<evidence type="ECO:0000256" key="4">
    <source>
        <dbReference type="ARBA" id="ARBA00023004"/>
    </source>
</evidence>
<proteinExistence type="inferred from homology"/>